<feature type="region of interest" description="Disordered" evidence="6">
    <location>
        <begin position="433"/>
        <end position="475"/>
    </location>
</feature>
<dbReference type="Gene3D" id="3.60.15.10">
    <property type="entry name" value="Ribonuclease Z/Hydroxyacylglutathione hydrolase-like"/>
    <property type="match status" value="1"/>
</dbReference>
<name>A0A9D4U3U3_ADICA</name>
<sequence>MAEQQQEEDEEASPFYPFCVDTWTSPESRRRRNFFLTHAHLDHTRGISPSFAPIFCTPLTARLVLLRYPQMHRSAFSFINIEEPKLIQDANDGSFTVTAYDASHCPGAVMFLFEGAFGTVLHTGDCRLTAECCARLPRRLFGGLVDCLFLDCTFGREAVRMPSREEAINQVKQCIWNHPSAPIVYLACDLLGQELLLRSLSCAFGFKIYVDKRTLADFYGSLGEVASDLITDDPKTTRLHVCEGFPKLYEQAKTKFAAAYAKNEPDPLFIRPSAQWYTYGERLEGVGSGLLLLEKIYEKAPAITRRRIKSAPTEAERDPFGIWHVCYSMHSSQDELELFASNLKPRQVISTTPHCKATELSYVRSLRYTAAHTRQISRIISMPVQTVEEREKASADQKEDAPDPPLVQVSSPIRHLPLFGMAVAGLMPSPPLSFDSSEDCPSGSIDEVDSVAGSPQISSKHSPFRTSLSLPLSSPRSPHVVESAALIGKASSSNGKVEQNVKEISQVLGSPKGWKLESKEGHTQSPSSMMDCITNNCGLGETTRRIYRSLNMMIPRPLPSLLELDREIKRGRF</sequence>
<dbReference type="GO" id="GO:0005634">
    <property type="term" value="C:nucleus"/>
    <property type="evidence" value="ECO:0007669"/>
    <property type="project" value="UniProtKB-SubCell"/>
</dbReference>
<dbReference type="PANTHER" id="PTHR23240:SF31">
    <property type="entry name" value="DNA REPAIR METALLO-BETA-LACTAMASE FAMILY PROTEIN"/>
    <property type="match status" value="1"/>
</dbReference>
<comment type="similarity">
    <text evidence="2">Belongs to the DNA repair metallo-beta-lactamase (DRMBL) family.</text>
</comment>
<accession>A0A9D4U3U3</accession>
<dbReference type="InterPro" id="IPR036866">
    <property type="entry name" value="RibonucZ/Hydroxyglut_hydro"/>
</dbReference>
<dbReference type="SUPFAM" id="SSF56281">
    <property type="entry name" value="Metallo-hydrolase/oxidoreductase"/>
    <property type="match status" value="1"/>
</dbReference>
<dbReference type="Pfam" id="PF07522">
    <property type="entry name" value="DRMBL"/>
    <property type="match status" value="1"/>
</dbReference>
<dbReference type="FunFam" id="3.40.50.12650:FF:000005">
    <property type="entry name" value="DNA repair metallo-beta-lactamase family protein"/>
    <property type="match status" value="1"/>
</dbReference>
<dbReference type="GO" id="GO:0003684">
    <property type="term" value="F:damaged DNA binding"/>
    <property type="evidence" value="ECO:0007669"/>
    <property type="project" value="TreeGrafter"/>
</dbReference>
<evidence type="ECO:0000313" key="8">
    <source>
        <dbReference type="EMBL" id="KAI5060555.1"/>
    </source>
</evidence>
<keyword evidence="5" id="KW-0539">Nucleus</keyword>
<keyword evidence="3" id="KW-0227">DNA damage</keyword>
<dbReference type="OrthoDB" id="262529at2759"/>
<comment type="caution">
    <text evidence="8">The sequence shown here is derived from an EMBL/GenBank/DDBJ whole genome shotgun (WGS) entry which is preliminary data.</text>
</comment>
<dbReference type="Gene3D" id="3.40.50.12650">
    <property type="match status" value="1"/>
</dbReference>
<dbReference type="GO" id="GO:0006303">
    <property type="term" value="P:double-strand break repair via nonhomologous end joining"/>
    <property type="evidence" value="ECO:0007669"/>
    <property type="project" value="TreeGrafter"/>
</dbReference>
<feature type="compositionally biased region" description="Basic and acidic residues" evidence="6">
    <location>
        <begin position="387"/>
        <end position="401"/>
    </location>
</feature>
<evidence type="ECO:0000256" key="5">
    <source>
        <dbReference type="ARBA" id="ARBA00023242"/>
    </source>
</evidence>
<keyword evidence="4" id="KW-0234">DNA repair</keyword>
<feature type="domain" description="DNA repair metallo-beta-lactamase" evidence="7">
    <location>
        <begin position="227"/>
        <end position="355"/>
    </location>
</feature>
<dbReference type="EMBL" id="JABFUD020000024">
    <property type="protein sequence ID" value="KAI5060555.1"/>
    <property type="molecule type" value="Genomic_DNA"/>
</dbReference>
<dbReference type="InterPro" id="IPR011084">
    <property type="entry name" value="DRMBL"/>
</dbReference>
<evidence type="ECO:0000256" key="6">
    <source>
        <dbReference type="SAM" id="MobiDB-lite"/>
    </source>
</evidence>
<evidence type="ECO:0000256" key="2">
    <source>
        <dbReference type="ARBA" id="ARBA00010304"/>
    </source>
</evidence>
<feature type="region of interest" description="Disordered" evidence="6">
    <location>
        <begin position="386"/>
        <end position="406"/>
    </location>
</feature>
<dbReference type="GO" id="GO:0035312">
    <property type="term" value="F:5'-3' DNA exonuclease activity"/>
    <property type="evidence" value="ECO:0007669"/>
    <property type="project" value="TreeGrafter"/>
</dbReference>
<dbReference type="GO" id="GO:0036297">
    <property type="term" value="P:interstrand cross-link repair"/>
    <property type="evidence" value="ECO:0007669"/>
    <property type="project" value="TreeGrafter"/>
</dbReference>
<organism evidence="8 9">
    <name type="scientific">Adiantum capillus-veneris</name>
    <name type="common">Maidenhair fern</name>
    <dbReference type="NCBI Taxonomy" id="13818"/>
    <lineage>
        <taxon>Eukaryota</taxon>
        <taxon>Viridiplantae</taxon>
        <taxon>Streptophyta</taxon>
        <taxon>Embryophyta</taxon>
        <taxon>Tracheophyta</taxon>
        <taxon>Polypodiopsida</taxon>
        <taxon>Polypodiidae</taxon>
        <taxon>Polypodiales</taxon>
        <taxon>Pteridineae</taxon>
        <taxon>Pteridaceae</taxon>
        <taxon>Vittarioideae</taxon>
        <taxon>Adiantum</taxon>
    </lineage>
</organism>
<dbReference type="AlphaFoldDB" id="A0A9D4U3U3"/>
<evidence type="ECO:0000259" key="7">
    <source>
        <dbReference type="Pfam" id="PF07522"/>
    </source>
</evidence>
<evidence type="ECO:0000256" key="1">
    <source>
        <dbReference type="ARBA" id="ARBA00004123"/>
    </source>
</evidence>
<gene>
    <name evidence="8" type="ORF">GOP47_0024975</name>
</gene>
<evidence type="ECO:0000313" key="9">
    <source>
        <dbReference type="Proteomes" id="UP000886520"/>
    </source>
</evidence>
<protein>
    <recommendedName>
        <fullName evidence="7">DNA repair metallo-beta-lactamase domain-containing protein</fullName>
    </recommendedName>
</protein>
<dbReference type="Proteomes" id="UP000886520">
    <property type="component" value="Chromosome 24"/>
</dbReference>
<dbReference type="PANTHER" id="PTHR23240">
    <property type="entry name" value="DNA CROSS-LINK REPAIR PROTEIN PSO2/SNM1-RELATED"/>
    <property type="match status" value="1"/>
</dbReference>
<reference evidence="8" key="1">
    <citation type="submission" date="2021-01" db="EMBL/GenBank/DDBJ databases">
        <title>Adiantum capillus-veneris genome.</title>
        <authorList>
            <person name="Fang Y."/>
            <person name="Liao Q."/>
        </authorList>
    </citation>
    <scope>NUCLEOTIDE SEQUENCE</scope>
    <source>
        <strain evidence="8">H3</strain>
        <tissue evidence="8">Leaf</tissue>
    </source>
</reference>
<evidence type="ECO:0000256" key="3">
    <source>
        <dbReference type="ARBA" id="ARBA00022763"/>
    </source>
</evidence>
<evidence type="ECO:0000256" key="4">
    <source>
        <dbReference type="ARBA" id="ARBA00023204"/>
    </source>
</evidence>
<proteinExistence type="inferred from homology"/>
<feature type="compositionally biased region" description="Polar residues" evidence="6">
    <location>
        <begin position="453"/>
        <end position="466"/>
    </location>
</feature>
<keyword evidence="9" id="KW-1185">Reference proteome</keyword>
<comment type="subcellular location">
    <subcellularLocation>
        <location evidence="1">Nucleus</location>
    </subcellularLocation>
</comment>